<sequence>MVKKRRSSSDTEFKFDVPSSPDKACEAQPGAPDSPGSVFLSVDQIQDISLLAVSSYVYISATPIMACF</sequence>
<evidence type="ECO:0000313" key="2">
    <source>
        <dbReference type="EMBL" id="KAF6366264.1"/>
    </source>
</evidence>
<comment type="caution">
    <text evidence="2">The sequence shown here is derived from an EMBL/GenBank/DDBJ whole genome shotgun (WGS) entry which is preliminary data.</text>
</comment>
<keyword evidence="3" id="KW-1185">Reference proteome</keyword>
<dbReference type="Proteomes" id="UP000558488">
    <property type="component" value="Unassembled WGS sequence"/>
</dbReference>
<accession>A0A7J7YWI3</accession>
<gene>
    <name evidence="2" type="ORF">mPipKuh1_005871</name>
</gene>
<proteinExistence type="predicted"/>
<protein>
    <submittedName>
        <fullName evidence="2">GRAM domain containing 2B</fullName>
    </submittedName>
</protein>
<dbReference type="EMBL" id="JACAGB010000004">
    <property type="protein sequence ID" value="KAF6366264.1"/>
    <property type="molecule type" value="Genomic_DNA"/>
</dbReference>
<evidence type="ECO:0000256" key="1">
    <source>
        <dbReference type="SAM" id="MobiDB-lite"/>
    </source>
</evidence>
<organism evidence="2 3">
    <name type="scientific">Pipistrellus kuhlii</name>
    <name type="common">Kuhl's pipistrelle</name>
    <dbReference type="NCBI Taxonomy" id="59472"/>
    <lineage>
        <taxon>Eukaryota</taxon>
        <taxon>Metazoa</taxon>
        <taxon>Chordata</taxon>
        <taxon>Craniata</taxon>
        <taxon>Vertebrata</taxon>
        <taxon>Euteleostomi</taxon>
        <taxon>Mammalia</taxon>
        <taxon>Eutheria</taxon>
        <taxon>Laurasiatheria</taxon>
        <taxon>Chiroptera</taxon>
        <taxon>Yangochiroptera</taxon>
        <taxon>Vespertilionidae</taxon>
        <taxon>Pipistrellus</taxon>
    </lineage>
</organism>
<feature type="region of interest" description="Disordered" evidence="1">
    <location>
        <begin position="1"/>
        <end position="34"/>
    </location>
</feature>
<evidence type="ECO:0000313" key="3">
    <source>
        <dbReference type="Proteomes" id="UP000558488"/>
    </source>
</evidence>
<name>A0A7J7YWI3_PIPKU</name>
<reference evidence="2 3" key="1">
    <citation type="journal article" date="2020" name="Nature">
        <title>Six reference-quality genomes reveal evolution of bat adaptations.</title>
        <authorList>
            <person name="Jebb D."/>
            <person name="Huang Z."/>
            <person name="Pippel M."/>
            <person name="Hughes G.M."/>
            <person name="Lavrichenko K."/>
            <person name="Devanna P."/>
            <person name="Winkler S."/>
            <person name="Jermiin L.S."/>
            <person name="Skirmuntt E.C."/>
            <person name="Katzourakis A."/>
            <person name="Burkitt-Gray L."/>
            <person name="Ray D.A."/>
            <person name="Sullivan K.A.M."/>
            <person name="Roscito J.G."/>
            <person name="Kirilenko B.M."/>
            <person name="Davalos L.M."/>
            <person name="Corthals A.P."/>
            <person name="Power M.L."/>
            <person name="Jones G."/>
            <person name="Ransome R.D."/>
            <person name="Dechmann D.K.N."/>
            <person name="Locatelli A.G."/>
            <person name="Puechmaille S.J."/>
            <person name="Fedrigo O."/>
            <person name="Jarvis E.D."/>
            <person name="Hiller M."/>
            <person name="Vernes S.C."/>
            <person name="Myers E.W."/>
            <person name="Teeling E.C."/>
        </authorList>
    </citation>
    <scope>NUCLEOTIDE SEQUENCE [LARGE SCALE GENOMIC DNA]</scope>
    <source>
        <strain evidence="2">MPipKuh1</strain>
        <tissue evidence="2">Flight muscle</tissue>
    </source>
</reference>
<dbReference type="AlphaFoldDB" id="A0A7J7YWI3"/>